<evidence type="ECO:0000313" key="2">
    <source>
        <dbReference type="Proteomes" id="UP000677803"/>
    </source>
</evidence>
<proteinExistence type="predicted"/>
<evidence type="ECO:0000313" key="1">
    <source>
        <dbReference type="EMBL" id="CAG5892232.1"/>
    </source>
</evidence>
<name>A0A8S4AT17_9TELE</name>
<reference evidence="1" key="1">
    <citation type="submission" date="2021-05" db="EMBL/GenBank/DDBJ databases">
        <authorList>
            <person name="Tigano A."/>
        </authorList>
    </citation>
    <scope>NUCLEOTIDE SEQUENCE</scope>
</reference>
<sequence length="70" mass="8078">MLQTERQFARVACIRAEFYMKNGIVWSVEEGYGPVTERQFARVACIRAEFYMKNGIVWSVEEGYGPVVPI</sequence>
<organism evidence="1 2">
    <name type="scientific">Menidia menidia</name>
    <name type="common">Atlantic silverside</name>
    <dbReference type="NCBI Taxonomy" id="238744"/>
    <lineage>
        <taxon>Eukaryota</taxon>
        <taxon>Metazoa</taxon>
        <taxon>Chordata</taxon>
        <taxon>Craniata</taxon>
        <taxon>Vertebrata</taxon>
        <taxon>Euteleostomi</taxon>
        <taxon>Actinopterygii</taxon>
        <taxon>Neopterygii</taxon>
        <taxon>Teleostei</taxon>
        <taxon>Neoteleostei</taxon>
        <taxon>Acanthomorphata</taxon>
        <taxon>Ovalentaria</taxon>
        <taxon>Atherinomorphae</taxon>
        <taxon>Atheriniformes</taxon>
        <taxon>Atherinopsidae</taxon>
        <taxon>Menidiinae</taxon>
        <taxon>Menidia</taxon>
    </lineage>
</organism>
<dbReference type="Proteomes" id="UP000677803">
    <property type="component" value="Unassembled WGS sequence"/>
</dbReference>
<gene>
    <name evidence="1" type="ORF">MMEN_LOCUS6485</name>
</gene>
<dbReference type="EMBL" id="CAJRST010005557">
    <property type="protein sequence ID" value="CAG5892232.1"/>
    <property type="molecule type" value="Genomic_DNA"/>
</dbReference>
<comment type="caution">
    <text evidence="1">The sequence shown here is derived from an EMBL/GenBank/DDBJ whole genome shotgun (WGS) entry which is preliminary data.</text>
</comment>
<protein>
    <submittedName>
        <fullName evidence="1">(Atlantic silverside) hypothetical protein</fullName>
    </submittedName>
</protein>
<keyword evidence="2" id="KW-1185">Reference proteome</keyword>
<dbReference type="AlphaFoldDB" id="A0A8S4AT17"/>
<accession>A0A8S4AT17</accession>
<dbReference type="OrthoDB" id="10057935at2759"/>